<dbReference type="Gene3D" id="2.80.10.50">
    <property type="match status" value="1"/>
</dbReference>
<dbReference type="InterPro" id="IPR000772">
    <property type="entry name" value="Ricin_B_lectin"/>
</dbReference>
<evidence type="ECO:0000259" key="1">
    <source>
        <dbReference type="Pfam" id="PF14200"/>
    </source>
</evidence>
<dbReference type="EMBL" id="MSTR01000009">
    <property type="protein sequence ID" value="ONN42628.1"/>
    <property type="molecule type" value="Genomic_DNA"/>
</dbReference>
<dbReference type="RefSeq" id="WP_077151681.1">
    <property type="nucleotide sequence ID" value="NZ_CABMMO010000009.1"/>
</dbReference>
<accession>A0A1V2UH85</accession>
<dbReference type="CDD" id="cd23445">
    <property type="entry name" value="beta-trefoil_Ricin_HA17-like"/>
    <property type="match status" value="1"/>
</dbReference>
<evidence type="ECO:0000313" key="2">
    <source>
        <dbReference type="EMBL" id="ONN42628.1"/>
    </source>
</evidence>
<dbReference type="OrthoDB" id="2197839at2"/>
<feature type="domain" description="Ricin B lectin" evidence="1">
    <location>
        <begin position="136"/>
        <end position="193"/>
    </location>
</feature>
<dbReference type="Pfam" id="PF14200">
    <property type="entry name" value="RicinB_lectin_2"/>
    <property type="match status" value="1"/>
</dbReference>
<dbReference type="Proteomes" id="UP000189299">
    <property type="component" value="Unassembled WGS sequence"/>
</dbReference>
<comment type="caution">
    <text evidence="2">The sequence shown here is derived from an EMBL/GenBank/DDBJ whole genome shotgun (WGS) entry which is preliminary data.</text>
</comment>
<reference evidence="2 3" key="1">
    <citation type="submission" date="2016-12" db="EMBL/GenBank/DDBJ databases">
        <authorList>
            <person name="Song W.-J."/>
            <person name="Kurnit D.M."/>
        </authorList>
    </citation>
    <scope>NUCLEOTIDE SEQUENCE [LARGE SCALE GENOMIC DNA]</scope>
    <source>
        <strain evidence="2 3">CGB1038-1_S1</strain>
    </source>
</reference>
<name>A0A1V2UH85_ENTMU</name>
<proteinExistence type="predicted"/>
<organism evidence="2 3">
    <name type="scientific">Enterococcus mundtii</name>
    <dbReference type="NCBI Taxonomy" id="53346"/>
    <lineage>
        <taxon>Bacteria</taxon>
        <taxon>Bacillati</taxon>
        <taxon>Bacillota</taxon>
        <taxon>Bacilli</taxon>
        <taxon>Lactobacillales</taxon>
        <taxon>Enterococcaceae</taxon>
        <taxon>Enterococcus</taxon>
    </lineage>
</organism>
<sequence length="197" mass="21353">MKVFTKLFLGAFVATTLGVVGGSQTVSADLDQNIPGSNVADAFKNQVVRIESAMDLGRALDWDQSNLDQVIMYNNTGSWNQKWNMFYDSSADTYTISTDLHQINGYIRSAELAVSDKVFDSQGNPKIATTGLKVNWKLYRVGDAVGAGVYVLKNAESGKVLDLENGSPYDTKGLVAREGQGTGTASQRFILRVVGNL</sequence>
<gene>
    <name evidence="2" type="ORF">BTN92_10185</name>
</gene>
<protein>
    <recommendedName>
        <fullName evidence="1">Ricin B lectin domain-containing protein</fullName>
    </recommendedName>
</protein>
<dbReference type="AlphaFoldDB" id="A0A1V2UH85"/>
<dbReference type="InterPro" id="IPR035992">
    <property type="entry name" value="Ricin_B-like_lectins"/>
</dbReference>
<dbReference type="SUPFAM" id="SSF50370">
    <property type="entry name" value="Ricin B-like lectins"/>
    <property type="match status" value="1"/>
</dbReference>
<evidence type="ECO:0000313" key="3">
    <source>
        <dbReference type="Proteomes" id="UP000189299"/>
    </source>
</evidence>